<dbReference type="PANTHER" id="PTHR43179:SF7">
    <property type="entry name" value="RHAMNOSYLTRANSFERASE WBBL"/>
    <property type="match status" value="1"/>
</dbReference>
<organism evidence="2 3">
    <name type="scientific">Sphingobium yanoikuyae</name>
    <name type="common">Sphingomonas yanoikuyae</name>
    <dbReference type="NCBI Taxonomy" id="13690"/>
    <lineage>
        <taxon>Bacteria</taxon>
        <taxon>Pseudomonadati</taxon>
        <taxon>Pseudomonadota</taxon>
        <taxon>Alphaproteobacteria</taxon>
        <taxon>Sphingomonadales</taxon>
        <taxon>Sphingomonadaceae</taxon>
        <taxon>Sphingobium</taxon>
    </lineage>
</organism>
<feature type="domain" description="Glycosyltransferase 2-like" evidence="1">
    <location>
        <begin position="272"/>
        <end position="391"/>
    </location>
</feature>
<reference evidence="2" key="1">
    <citation type="submission" date="2022-09" db="EMBL/GenBank/DDBJ databases">
        <title>Intensive care unit water sources are persistently colonized with multi-drug resistant bacteria and are the site of extensive horizontal gene transfer of antibiotic resistance genes.</title>
        <authorList>
            <person name="Diorio-Toth L."/>
        </authorList>
    </citation>
    <scope>NUCLEOTIDE SEQUENCE</scope>
    <source>
        <strain evidence="2">GD03659</strain>
    </source>
</reference>
<gene>
    <name evidence="2" type="ORF">N5J77_07995</name>
</gene>
<dbReference type="InterPro" id="IPR001173">
    <property type="entry name" value="Glyco_trans_2-like"/>
</dbReference>
<dbReference type="PANTHER" id="PTHR43179">
    <property type="entry name" value="RHAMNOSYLTRANSFERASE WBBL"/>
    <property type="match status" value="1"/>
</dbReference>
<dbReference type="InterPro" id="IPR029044">
    <property type="entry name" value="Nucleotide-diphossugar_trans"/>
</dbReference>
<comment type="caution">
    <text evidence="2">The sequence shown here is derived from an EMBL/GenBank/DDBJ whole genome shotgun (WGS) entry which is preliminary data.</text>
</comment>
<protein>
    <submittedName>
        <fullName evidence="2">Glycosyltransferase family 2 protein</fullName>
    </submittedName>
</protein>
<dbReference type="AlphaFoldDB" id="A0AA42WVJ0"/>
<dbReference type="Proteomes" id="UP001162318">
    <property type="component" value="Unassembled WGS sequence"/>
</dbReference>
<sequence length="540" mass="59713">MRSKPINHKFQRFADVLLTASVHFDAFRADPGAYLTATKWWIKRKRVRARGQFAPLLSRSPRAYMLWALRQEQADRVASPVDLSRPIIALVDIRTDPRPDEVAVTLASLSAEGVPALLVGSPETPDLTAIRAVIDWAAAPWLMPLAAGDRIAPGATAAYRAAMADPALRLIYADDDLLISRRRRTPHFKPDWNSELFAHHDYLSGACVLRAMPDDLAAVADDPDWAAGLTALLASEGEVLHLRHMLHHRRTRPMARLPVAPIALARDLPPLSVLVPTRNRVALLRTCLEGVAAADYPDVEVIVVDNDSDDPETLAYLDALDPARHRVLRHSGPFNYSAINNRAVDVARGRLLCLLNNDIETTERRWLATLATQALRDDVGAVGARLLYPDGRIQHAGVVIGVGNAAGHAHRFLRPGEQGYFDRHSLPQFTMAVTAACLVVARDRFLAVGGLDERNFAVAFNDVDLCLRLGQRGWQSLYEPRATLIHHESVSRGLDQDPVGAARFAGELAALKRIWKTDDVYDPYHHPQLSRASERFAVVV</sequence>
<dbReference type="SUPFAM" id="SSF53448">
    <property type="entry name" value="Nucleotide-diphospho-sugar transferases"/>
    <property type="match status" value="1"/>
</dbReference>
<accession>A0AA42WVJ0</accession>
<dbReference type="CDD" id="cd04186">
    <property type="entry name" value="GT_2_like_c"/>
    <property type="match status" value="1"/>
</dbReference>
<dbReference type="Pfam" id="PF00535">
    <property type="entry name" value="Glycos_transf_2"/>
    <property type="match status" value="1"/>
</dbReference>
<evidence type="ECO:0000259" key="1">
    <source>
        <dbReference type="Pfam" id="PF00535"/>
    </source>
</evidence>
<name>A0AA42WVJ0_SPHYA</name>
<dbReference type="EMBL" id="JAOCKX010000008">
    <property type="protein sequence ID" value="MDH2131062.1"/>
    <property type="molecule type" value="Genomic_DNA"/>
</dbReference>
<dbReference type="Gene3D" id="3.90.550.10">
    <property type="entry name" value="Spore Coat Polysaccharide Biosynthesis Protein SpsA, Chain A"/>
    <property type="match status" value="1"/>
</dbReference>
<evidence type="ECO:0000313" key="2">
    <source>
        <dbReference type="EMBL" id="MDH2131062.1"/>
    </source>
</evidence>
<evidence type="ECO:0000313" key="3">
    <source>
        <dbReference type="Proteomes" id="UP001162318"/>
    </source>
</evidence>
<proteinExistence type="predicted"/>